<reference evidence="1" key="1">
    <citation type="submission" date="2014-11" db="EMBL/GenBank/DDBJ databases">
        <authorList>
            <person name="Amaro Gonzalez C."/>
        </authorList>
    </citation>
    <scope>NUCLEOTIDE SEQUENCE</scope>
</reference>
<accession>A0A0E9VEE7</accession>
<dbReference type="AlphaFoldDB" id="A0A0E9VEE7"/>
<reference evidence="1" key="2">
    <citation type="journal article" date="2015" name="Fish Shellfish Immunol.">
        <title>Early steps in the European eel (Anguilla anguilla)-Vibrio vulnificus interaction in the gills: Role of the RtxA13 toxin.</title>
        <authorList>
            <person name="Callol A."/>
            <person name="Pajuelo D."/>
            <person name="Ebbesson L."/>
            <person name="Teles M."/>
            <person name="MacKenzie S."/>
            <person name="Amaro C."/>
        </authorList>
    </citation>
    <scope>NUCLEOTIDE SEQUENCE</scope>
</reference>
<dbReference type="EMBL" id="GBXM01032073">
    <property type="protein sequence ID" value="JAH76504.1"/>
    <property type="molecule type" value="Transcribed_RNA"/>
</dbReference>
<organism evidence="1">
    <name type="scientific">Anguilla anguilla</name>
    <name type="common">European freshwater eel</name>
    <name type="synonym">Muraena anguilla</name>
    <dbReference type="NCBI Taxonomy" id="7936"/>
    <lineage>
        <taxon>Eukaryota</taxon>
        <taxon>Metazoa</taxon>
        <taxon>Chordata</taxon>
        <taxon>Craniata</taxon>
        <taxon>Vertebrata</taxon>
        <taxon>Euteleostomi</taxon>
        <taxon>Actinopterygii</taxon>
        <taxon>Neopterygii</taxon>
        <taxon>Teleostei</taxon>
        <taxon>Anguilliformes</taxon>
        <taxon>Anguillidae</taxon>
        <taxon>Anguilla</taxon>
    </lineage>
</organism>
<protein>
    <submittedName>
        <fullName evidence="1">Uncharacterized protein</fullName>
    </submittedName>
</protein>
<sequence>MLLPRLLRSIAKQQTIHTELPVQ</sequence>
<proteinExistence type="predicted"/>
<name>A0A0E9VEE7_ANGAN</name>
<evidence type="ECO:0000313" key="1">
    <source>
        <dbReference type="EMBL" id="JAH76504.1"/>
    </source>
</evidence>